<name>A0A7G9YFS1_9EURY</name>
<dbReference type="Pfam" id="PF01193">
    <property type="entry name" value="RNA_pol_L"/>
    <property type="match status" value="1"/>
</dbReference>
<keyword evidence="2 5" id="KW-0963">Cytoplasm</keyword>
<evidence type="ECO:0000256" key="5">
    <source>
        <dbReference type="HAMAP-Rule" id="MF_00320"/>
    </source>
</evidence>
<evidence type="ECO:0000256" key="2">
    <source>
        <dbReference type="ARBA" id="ARBA00022490"/>
    </source>
</evidence>
<evidence type="ECO:0000259" key="6">
    <source>
        <dbReference type="PROSITE" id="PS51379"/>
    </source>
</evidence>
<dbReference type="SUPFAM" id="SSF56553">
    <property type="entry name" value="Insert subdomain of RNA polymerase alpha subunit"/>
    <property type="match status" value="1"/>
</dbReference>
<keyword evidence="1 5" id="KW-0240">DNA-directed RNA polymerase</keyword>
<dbReference type="InterPro" id="IPR036643">
    <property type="entry name" value="RNApol_insert_sf"/>
</dbReference>
<dbReference type="PROSITE" id="PS00446">
    <property type="entry name" value="RNA_POL_D_30KD"/>
    <property type="match status" value="1"/>
</dbReference>
<comment type="cofactor">
    <cofactor evidence="5">
        <name>[3Fe-4S] cluster</name>
        <dbReference type="ChEBI" id="CHEBI:21137"/>
    </cofactor>
    <text evidence="5">Binds 1 [3Fe-4S] cluster.</text>
</comment>
<accession>A0A7G9YFS1</accession>
<dbReference type="InterPro" id="IPR017896">
    <property type="entry name" value="4Fe4S_Fe-S-bd"/>
</dbReference>
<dbReference type="InterPro" id="IPR017900">
    <property type="entry name" value="4Fe4S_Fe_S_CS"/>
</dbReference>
<comment type="function">
    <text evidence="5">DNA-dependent RNA polymerase (RNAP) catalyzes the transcription of DNA into RNA using the four ribonucleoside triphosphates as substrates.</text>
</comment>
<keyword evidence="5" id="KW-0411">Iron-sulfur</keyword>
<dbReference type="GO" id="GO:0051538">
    <property type="term" value="F:3 iron, 4 sulfur cluster binding"/>
    <property type="evidence" value="ECO:0007669"/>
    <property type="project" value="UniProtKB-KW"/>
</dbReference>
<dbReference type="InterPro" id="IPR036603">
    <property type="entry name" value="RBP11-like"/>
</dbReference>
<dbReference type="PROSITE" id="PS00198">
    <property type="entry name" value="4FE4S_FER_1"/>
    <property type="match status" value="2"/>
</dbReference>
<dbReference type="GO" id="GO:0000428">
    <property type="term" value="C:DNA-directed RNA polymerase complex"/>
    <property type="evidence" value="ECO:0007669"/>
    <property type="project" value="UniProtKB-KW"/>
</dbReference>
<dbReference type="NCBIfam" id="NF001988">
    <property type="entry name" value="PRK00783.1"/>
    <property type="match status" value="1"/>
</dbReference>
<keyword evidence="5" id="KW-0479">Metal-binding</keyword>
<dbReference type="PROSITE" id="PS51379">
    <property type="entry name" value="4FE4S_FER_2"/>
    <property type="match status" value="2"/>
</dbReference>
<comment type="similarity">
    <text evidence="4 5">Belongs to the archaeal Rpo3/eukaryotic RPB3 RNA polymerase subunit family.</text>
</comment>
<feature type="domain" description="4Fe-4S ferredoxin-type" evidence="6">
    <location>
        <begin position="191"/>
        <end position="220"/>
    </location>
</feature>
<dbReference type="GO" id="GO:0016491">
    <property type="term" value="F:oxidoreductase activity"/>
    <property type="evidence" value="ECO:0007669"/>
    <property type="project" value="UniProtKB-ARBA"/>
</dbReference>
<evidence type="ECO:0000256" key="3">
    <source>
        <dbReference type="ARBA" id="ARBA00023163"/>
    </source>
</evidence>
<dbReference type="EC" id="2.7.7.6" evidence="5"/>
<proteinExistence type="inferred from homology"/>
<dbReference type="GO" id="GO:0005737">
    <property type="term" value="C:cytoplasm"/>
    <property type="evidence" value="ECO:0007669"/>
    <property type="project" value="UniProtKB-SubCell"/>
</dbReference>
<dbReference type="Gene3D" id="3.30.70.3110">
    <property type="match status" value="1"/>
</dbReference>
<evidence type="ECO:0000256" key="4">
    <source>
        <dbReference type="ARBA" id="ARBA00025804"/>
    </source>
</evidence>
<reference evidence="8" key="1">
    <citation type="submission" date="2020-06" db="EMBL/GenBank/DDBJ databases">
        <title>Unique genomic features of the anaerobic methanotrophic archaea.</title>
        <authorList>
            <person name="Chadwick G.L."/>
            <person name="Skennerton C.T."/>
            <person name="Laso-Perez R."/>
            <person name="Leu A.O."/>
            <person name="Speth D.R."/>
            <person name="Yu H."/>
            <person name="Morgan-Lang C."/>
            <person name="Hatzenpichler R."/>
            <person name="Goudeau D."/>
            <person name="Malmstrom R."/>
            <person name="Brazelton W.J."/>
            <person name="Woyke T."/>
            <person name="Hallam S.J."/>
            <person name="Tyson G.W."/>
            <person name="Wegener G."/>
            <person name="Boetius A."/>
            <person name="Orphan V."/>
        </authorList>
    </citation>
    <scope>NUCLEOTIDE SEQUENCE</scope>
</reference>
<dbReference type="SMART" id="SM00662">
    <property type="entry name" value="RPOLD"/>
    <property type="match status" value="1"/>
</dbReference>
<keyword evidence="5" id="KW-0408">Iron</keyword>
<dbReference type="InterPro" id="IPR022842">
    <property type="entry name" value="RNAP_Rpo3/Rpb3/RPAC1"/>
</dbReference>
<dbReference type="InterPro" id="IPR011263">
    <property type="entry name" value="DNA-dir_RNA_pol_RpoA/D/Rpb3"/>
</dbReference>
<dbReference type="CDD" id="cd07030">
    <property type="entry name" value="RNAP_D"/>
    <property type="match status" value="1"/>
</dbReference>
<evidence type="ECO:0000313" key="8">
    <source>
        <dbReference type="EMBL" id="QNO46855.1"/>
    </source>
</evidence>
<comment type="subunit">
    <text evidence="5">Part of the RNA polymerase complex.</text>
</comment>
<evidence type="ECO:0000256" key="1">
    <source>
        <dbReference type="ARBA" id="ARBA00022478"/>
    </source>
</evidence>
<dbReference type="InterPro" id="IPR050518">
    <property type="entry name" value="Rpo3/RPB3_RNA_Pol_subunit"/>
</dbReference>
<dbReference type="Gene3D" id="3.30.1360.10">
    <property type="entry name" value="RNA polymerase, RBP11-like subunit"/>
    <property type="match status" value="1"/>
</dbReference>
<comment type="catalytic activity">
    <reaction evidence="5">
        <text>RNA(n) + a ribonucleoside 5'-triphosphate = RNA(n+1) + diphosphate</text>
        <dbReference type="Rhea" id="RHEA:21248"/>
        <dbReference type="Rhea" id="RHEA-COMP:14527"/>
        <dbReference type="Rhea" id="RHEA-COMP:17342"/>
        <dbReference type="ChEBI" id="CHEBI:33019"/>
        <dbReference type="ChEBI" id="CHEBI:61557"/>
        <dbReference type="ChEBI" id="CHEBI:140395"/>
        <dbReference type="EC" id="2.7.7.6"/>
    </reaction>
</comment>
<dbReference type="PANTHER" id="PTHR11800:SF2">
    <property type="entry name" value="DNA-DIRECTED RNA POLYMERASE II SUBUNIT RPB3"/>
    <property type="match status" value="1"/>
</dbReference>
<dbReference type="AlphaFoldDB" id="A0A7G9YFS1"/>
<feature type="binding site" evidence="5">
    <location>
        <position position="203"/>
    </location>
    <ligand>
        <name>[3Fe-4S] cluster</name>
        <dbReference type="ChEBI" id="CHEBI:21137"/>
    </ligand>
</feature>
<feature type="binding site" evidence="5">
    <location>
        <position position="200"/>
    </location>
    <ligand>
        <name>[3Fe-4S] cluster</name>
        <dbReference type="ChEBI" id="CHEBI:21137"/>
    </ligand>
</feature>
<comment type="subcellular location">
    <subcellularLocation>
        <location evidence="5">Cytoplasm</location>
    </subcellularLocation>
</comment>
<dbReference type="SUPFAM" id="SSF55257">
    <property type="entry name" value="RBP11-like subunits of RNA polymerase"/>
    <property type="match status" value="1"/>
</dbReference>
<dbReference type="InterPro" id="IPR011262">
    <property type="entry name" value="DNA-dir_RNA_pol_insert"/>
</dbReference>
<sequence length="263" mass="28407">MNVEVVELDDRKAKFVLSGVTHAFANSLRRGMLAEIPTLAIDYVNIYDNTSVLFDEQLALRLGLIPLTTDLDSYVLPADCGCRGEGCPQCQVSLTLSVEGPKMAYSTELVSADPSVMSADAVPIVKLAEGQRISLEAIARLGTGHDHAKWQAGIACGYKNIPRITVSEECDACGMCVDACPRGVLMIADEVVKVVDERACSLCRLCEGVCELDWIKVESYPDSVIFTAESDGSIPVTELIIRSADNIKERATALDEYLGIIDA</sequence>
<dbReference type="Gene3D" id="2.170.120.12">
    <property type="entry name" value="DNA-directed RNA polymerase, insert domain"/>
    <property type="match status" value="1"/>
</dbReference>
<dbReference type="GO" id="GO:0046872">
    <property type="term" value="F:metal ion binding"/>
    <property type="evidence" value="ECO:0007669"/>
    <property type="project" value="UniProtKB-KW"/>
</dbReference>
<gene>
    <name evidence="5 8" type="primary">rpoD</name>
    <name evidence="5" type="synonym">rpo3</name>
    <name evidence="7" type="ORF">LDPHHAMN_00009</name>
    <name evidence="8" type="ORF">OPEKEIOC_00011</name>
</gene>
<dbReference type="InterPro" id="IPR001514">
    <property type="entry name" value="DNA-dir_RNA_pol_30-40kDasu_CS"/>
</dbReference>
<dbReference type="Pfam" id="PF01000">
    <property type="entry name" value="RNA_pol_A_bac"/>
    <property type="match status" value="1"/>
</dbReference>
<dbReference type="GO" id="GO:0003677">
    <property type="term" value="F:DNA binding"/>
    <property type="evidence" value="ECO:0007669"/>
    <property type="project" value="UniProtKB-UniRule"/>
</dbReference>
<dbReference type="PANTHER" id="PTHR11800">
    <property type="entry name" value="DNA-DIRECTED RNA POLYMERASE"/>
    <property type="match status" value="1"/>
</dbReference>
<keyword evidence="5" id="KW-0003">3Fe-4S</keyword>
<dbReference type="EMBL" id="MT631122">
    <property type="protein sequence ID" value="QNO45459.1"/>
    <property type="molecule type" value="Genomic_DNA"/>
</dbReference>
<evidence type="ECO:0000313" key="7">
    <source>
        <dbReference type="EMBL" id="QNO45459.1"/>
    </source>
</evidence>
<feature type="domain" description="4Fe-4S ferredoxin-type" evidence="6">
    <location>
        <begin position="162"/>
        <end position="190"/>
    </location>
</feature>
<dbReference type="Pfam" id="PF00037">
    <property type="entry name" value="Fer4"/>
    <property type="match status" value="1"/>
</dbReference>
<feature type="binding site" evidence="5">
    <location>
        <position position="206"/>
    </location>
    <ligand>
        <name>[3Fe-4S] cluster</name>
        <dbReference type="ChEBI" id="CHEBI:21137"/>
    </ligand>
</feature>
<dbReference type="EMBL" id="MT631228">
    <property type="protein sequence ID" value="QNO46855.1"/>
    <property type="molecule type" value="Genomic_DNA"/>
</dbReference>
<organism evidence="8">
    <name type="scientific">Candidatus Methanogaster sp. ANME-2c ERB4</name>
    <dbReference type="NCBI Taxonomy" id="2759911"/>
    <lineage>
        <taxon>Archaea</taxon>
        <taxon>Methanobacteriati</taxon>
        <taxon>Methanobacteriota</taxon>
        <taxon>Stenosarchaea group</taxon>
        <taxon>Methanomicrobia</taxon>
        <taxon>Methanosarcinales</taxon>
        <taxon>ANME-2 cluster</taxon>
        <taxon>Candidatus Methanogasteraceae</taxon>
        <taxon>Candidatus Methanogaster</taxon>
    </lineage>
</organism>
<protein>
    <recommendedName>
        <fullName evidence="5">DNA-directed RNA polymerase subunit Rpo3</fullName>
        <ecNumber evidence="5">2.7.7.6</ecNumber>
    </recommendedName>
    <alternativeName>
        <fullName evidence="5">DNA-directed RNA polymerase subunit D</fullName>
    </alternativeName>
</protein>
<dbReference type="GO" id="GO:0046983">
    <property type="term" value="F:protein dimerization activity"/>
    <property type="evidence" value="ECO:0007669"/>
    <property type="project" value="InterPro"/>
</dbReference>
<keyword evidence="3 5" id="KW-0804">Transcription</keyword>
<dbReference type="GO" id="GO:0003899">
    <property type="term" value="F:DNA-directed RNA polymerase activity"/>
    <property type="evidence" value="ECO:0007669"/>
    <property type="project" value="UniProtKB-UniRule"/>
</dbReference>
<dbReference type="HAMAP" id="MF_00320">
    <property type="entry name" value="RNApol_arch_Rpo3"/>
    <property type="match status" value="1"/>
</dbReference>
<dbReference type="GO" id="GO:0006351">
    <property type="term" value="P:DNA-templated transcription"/>
    <property type="evidence" value="ECO:0007669"/>
    <property type="project" value="UniProtKB-UniRule"/>
</dbReference>
<keyword evidence="5 8" id="KW-0548">Nucleotidyltransferase</keyword>
<keyword evidence="5 8" id="KW-0808">Transferase</keyword>